<sequence>MALEGGYLTPPEPLLKVMRAPPPPGTSLDPTGRTLLRVETDPYPGIERVAEPYLKLGGVRIEPRTHARHDVSSGYGIRTCVAGYSLVDVETRKARKIALPAKGCVGGAAWSPDGKRFAFDTTVDDHVQLWVGDVDTGKVRQIPGVRLNTILGDTLQWAGGSARLLVKALPANLGPAPKQSPAVAGPKISEAIAGKGESSTYEARDTLGNAYDEALFDHYVTAQLVRVDLPSGKVVPLGKPGPIAEVGMAPDGVHALVETLQRPYSYVTTYQRFARSVDVLDIDSGRATNIAKLPVADRVPVRGVPEGPRDHGWVGSEPATLVWPEALDKGDWKVEVPQRDKLMRLRAPFTGQPEEIARTAQRFAGLMPLEASSEALLTEFDANKRWVRIARMDLAAPATPPVTVWEYSMDERYGNPGSPMFKVLPNGGVVVRRDGDAVYLRGSGATKQGDRPFLDRHDLKTGSTQRLFRSDTDAFERVISVSDDGQRLLTLRETPKDPPNVHLRTLGAPVGDLMAGEAGVVSTSQQVTAYADPTPEVRGIQRQLVTYKRKDGVDLSFTLYLPLGYQPGTRVPAVLYAYPADFADPSKAGQVTGSQQTFTRFPEYRLLLLAGYAIIDNTSFPIVGDPRTAYDTYLQQLVDNAQAAVDKAVELGVVDRERIGVTGHSHGALMTANLLAHSDLFRAGVASSGGYNKTLTPFGFQNERRSLWNAKRVYEEASTYFYADKVNEPLLIVHGEDDANPGTEPVQSPKLFQAIRGNGGTARLVMLPFEPHWYTAKETNEHFAAEMLMWFDRWVKNAPSRSTPSSSAPPREAKQP</sequence>
<protein>
    <submittedName>
        <fullName evidence="3">S9 family peptidase</fullName>
    </submittedName>
</protein>
<dbReference type="InterPro" id="IPR029058">
    <property type="entry name" value="AB_hydrolase_fold"/>
</dbReference>
<dbReference type="SUPFAM" id="SSF82171">
    <property type="entry name" value="DPP6 N-terminal domain-like"/>
    <property type="match status" value="1"/>
</dbReference>
<dbReference type="Pfam" id="PF00326">
    <property type="entry name" value="Peptidase_S9"/>
    <property type="match status" value="1"/>
</dbReference>
<proteinExistence type="predicted"/>
<keyword evidence="1" id="KW-0378">Hydrolase</keyword>
<gene>
    <name evidence="3" type="ORF">ACFQ0E_08135</name>
</gene>
<evidence type="ECO:0000259" key="2">
    <source>
        <dbReference type="Pfam" id="PF00326"/>
    </source>
</evidence>
<dbReference type="InterPro" id="IPR011042">
    <property type="entry name" value="6-blade_b-propeller_TolB-like"/>
</dbReference>
<organism evidence="3 4">
    <name type="scientific">Lysobacter brunescens</name>
    <dbReference type="NCBI Taxonomy" id="262323"/>
    <lineage>
        <taxon>Bacteria</taxon>
        <taxon>Pseudomonadati</taxon>
        <taxon>Pseudomonadota</taxon>
        <taxon>Gammaproteobacteria</taxon>
        <taxon>Lysobacterales</taxon>
        <taxon>Lysobacteraceae</taxon>
        <taxon>Lysobacter</taxon>
    </lineage>
</organism>
<reference evidence="4" key="1">
    <citation type="journal article" date="2019" name="Int. J. Syst. Evol. Microbiol.">
        <title>The Global Catalogue of Microorganisms (GCM) 10K type strain sequencing project: providing services to taxonomists for standard genome sequencing and annotation.</title>
        <authorList>
            <consortium name="The Broad Institute Genomics Platform"/>
            <consortium name="The Broad Institute Genome Sequencing Center for Infectious Disease"/>
            <person name="Wu L."/>
            <person name="Ma J."/>
        </authorList>
    </citation>
    <scope>NUCLEOTIDE SEQUENCE [LARGE SCALE GENOMIC DNA]</scope>
    <source>
        <strain evidence="4">CCUG 55585</strain>
    </source>
</reference>
<dbReference type="Gene3D" id="2.120.10.30">
    <property type="entry name" value="TolB, C-terminal domain"/>
    <property type="match status" value="1"/>
</dbReference>
<dbReference type="PANTHER" id="PTHR42776:SF28">
    <property type="entry name" value="GLUTAMYL ENDOPEPTIDASE, CHLOROPLASTIC-RELATED"/>
    <property type="match status" value="1"/>
</dbReference>
<dbReference type="InterPro" id="IPR001375">
    <property type="entry name" value="Peptidase_S9_cat"/>
</dbReference>
<dbReference type="Gene3D" id="3.40.50.1820">
    <property type="entry name" value="alpha/beta hydrolase"/>
    <property type="match status" value="1"/>
</dbReference>
<dbReference type="SUPFAM" id="SSF53474">
    <property type="entry name" value="alpha/beta-Hydrolases"/>
    <property type="match status" value="1"/>
</dbReference>
<accession>A0ABW2YEA7</accession>
<comment type="caution">
    <text evidence="3">The sequence shown here is derived from an EMBL/GenBank/DDBJ whole genome shotgun (WGS) entry which is preliminary data.</text>
</comment>
<dbReference type="PANTHER" id="PTHR42776">
    <property type="entry name" value="SERINE PEPTIDASE S9 FAMILY MEMBER"/>
    <property type="match status" value="1"/>
</dbReference>
<evidence type="ECO:0000256" key="1">
    <source>
        <dbReference type="ARBA" id="ARBA00022801"/>
    </source>
</evidence>
<dbReference type="Proteomes" id="UP001597110">
    <property type="component" value="Unassembled WGS sequence"/>
</dbReference>
<dbReference type="RefSeq" id="WP_386824085.1">
    <property type="nucleotide sequence ID" value="NZ_JBHTIF010000001.1"/>
</dbReference>
<evidence type="ECO:0000313" key="3">
    <source>
        <dbReference type="EMBL" id="MFD0725565.1"/>
    </source>
</evidence>
<feature type="domain" description="Peptidase S9 prolyl oligopeptidase catalytic" evidence="2">
    <location>
        <begin position="634"/>
        <end position="797"/>
    </location>
</feature>
<name>A0ABW2YEA7_9GAMM</name>
<evidence type="ECO:0000313" key="4">
    <source>
        <dbReference type="Proteomes" id="UP001597110"/>
    </source>
</evidence>
<keyword evidence="4" id="KW-1185">Reference proteome</keyword>
<dbReference type="EMBL" id="JBHTIF010000001">
    <property type="protein sequence ID" value="MFD0725565.1"/>
    <property type="molecule type" value="Genomic_DNA"/>
</dbReference>